<name>A9PIK6_POPTR</name>
<evidence type="ECO:0000313" key="1">
    <source>
        <dbReference type="EMBL" id="ABK96209.1"/>
    </source>
</evidence>
<protein>
    <submittedName>
        <fullName evidence="1">Uncharacterized protein</fullName>
    </submittedName>
</protein>
<dbReference type="EMBL" id="EF148230">
    <property type="protein sequence ID" value="ABK96209.1"/>
    <property type="molecule type" value="mRNA"/>
</dbReference>
<accession>A9PIK6</accession>
<proteinExistence type="evidence at transcript level"/>
<organism evidence="1">
    <name type="scientific">Populus trichocarpa</name>
    <name type="common">Western balsam poplar</name>
    <name type="synonym">Populus balsamifera subsp. trichocarpa</name>
    <dbReference type="NCBI Taxonomy" id="3694"/>
    <lineage>
        <taxon>Eukaryota</taxon>
        <taxon>Viridiplantae</taxon>
        <taxon>Streptophyta</taxon>
        <taxon>Embryophyta</taxon>
        <taxon>Tracheophyta</taxon>
        <taxon>Spermatophyta</taxon>
        <taxon>Magnoliopsida</taxon>
        <taxon>eudicotyledons</taxon>
        <taxon>Gunneridae</taxon>
        <taxon>Pentapetalae</taxon>
        <taxon>rosids</taxon>
        <taxon>fabids</taxon>
        <taxon>Malpighiales</taxon>
        <taxon>Salicaceae</taxon>
        <taxon>Saliceae</taxon>
        <taxon>Populus</taxon>
    </lineage>
</organism>
<reference evidence="1" key="1">
    <citation type="journal article" date="2008" name="BMC Genomics">
        <title>Analysis of 4,664 high-quality sequence-finished poplar full-length cDNA clones and their utility for the discovery of genes responding to insect feeding.</title>
        <authorList>
            <person name="Ralph S.G."/>
            <person name="Chun H.J."/>
            <person name="Cooper D."/>
            <person name="Kirkpatrick R."/>
            <person name="Kolosova N."/>
            <person name="Gunter L."/>
            <person name="Tuskan G.A."/>
            <person name="Douglas C.J."/>
            <person name="Holt R.A."/>
            <person name="Jones S.J."/>
            <person name="Marra M.A."/>
            <person name="Bohlmann J."/>
        </authorList>
    </citation>
    <scope>NUCLEOTIDE SEQUENCE</scope>
    <source>
        <tissue evidence="1">Young and mature leaves</tissue>
    </source>
</reference>
<dbReference type="AlphaFoldDB" id="A9PIK6"/>
<sequence>MTSFARLYPCIEKCIFRFLFVFCFSFVSKIFSSSPLELSGIPEIPSGNNFF</sequence>